<dbReference type="Gene3D" id="3.30.160.60">
    <property type="entry name" value="Classic Zinc Finger"/>
    <property type="match status" value="1"/>
</dbReference>
<dbReference type="VEuPathDB" id="TriTrypDB:BCY84_16146"/>
<name>A0A2V2VPQ3_TRYCR</name>
<sequence length="300" mass="32361">MPPRFRICPICQQGFGTASLPIHIPQCYEKALKRWRLNPVGPMPVMPSLEPASSRGRGTSTGSSACDNGVTDARSLRRQEGFTGVPEYSEGNMNLHPCSRCGRRFLFDRIAYHESVCKGNVKRKVFDSSKQRTVADDDGGVGGGFGYSYGKKGKRLKSSTGGFPASGGIPKTRWREQHREFMEAIRAARGAAGASRAMWGGTVATSQRVPVESRQRAPPAVVRHQKGMQMRQQRTMQPIEVPNFRQPLAGRRAPPRRSHGSAFGGGGERFAGGGGLGGGGGKIINDNTTSLGMLQAFGRA</sequence>
<reference evidence="2 3" key="1">
    <citation type="journal article" date="2018" name="Microb. Genom.">
        <title>Expanding an expanded genome: long-read sequencing of Trypanosoma cruzi.</title>
        <authorList>
            <person name="Berna L."/>
            <person name="Rodriguez M."/>
            <person name="Chiribao M.L."/>
            <person name="Parodi-Talice A."/>
            <person name="Pita S."/>
            <person name="Rijo G."/>
            <person name="Alvarez-Valin F."/>
            <person name="Robello C."/>
        </authorList>
    </citation>
    <scope>NUCLEOTIDE SEQUENCE [LARGE SCALE GENOMIC DNA]</scope>
    <source>
        <strain evidence="2 3">Dm28c</strain>
    </source>
</reference>
<dbReference type="InterPro" id="IPR026319">
    <property type="entry name" value="ZC2HC1A/B-like"/>
</dbReference>
<dbReference type="VEuPathDB" id="TriTrypDB:C3747_73g170"/>
<evidence type="ECO:0000313" key="2">
    <source>
        <dbReference type="EMBL" id="PWU98134.1"/>
    </source>
</evidence>
<accession>A0A2V2VPQ3</accession>
<dbReference type="Proteomes" id="UP000246121">
    <property type="component" value="Unassembled WGS sequence"/>
</dbReference>
<feature type="compositionally biased region" description="Gly residues" evidence="1">
    <location>
        <begin position="262"/>
        <end position="274"/>
    </location>
</feature>
<dbReference type="VEuPathDB" id="TriTrypDB:TcG_02449"/>
<feature type="region of interest" description="Disordered" evidence="1">
    <location>
        <begin position="247"/>
        <end position="274"/>
    </location>
</feature>
<dbReference type="AlphaFoldDB" id="A0A2V2VPQ3"/>
<dbReference type="VEuPathDB" id="TriTrypDB:ECC02_003816"/>
<dbReference type="PANTHER" id="PTHR13555">
    <property type="entry name" value="C2H2 ZINC FINGER CGI-62-RELATED"/>
    <property type="match status" value="1"/>
</dbReference>
<dbReference type="VEuPathDB" id="TriTrypDB:TcYC6_0080250"/>
<dbReference type="Pfam" id="PF13913">
    <property type="entry name" value="zf-C2HC_2"/>
    <property type="match status" value="2"/>
</dbReference>
<organism evidence="2 3">
    <name type="scientific">Trypanosoma cruzi</name>
    <dbReference type="NCBI Taxonomy" id="5693"/>
    <lineage>
        <taxon>Eukaryota</taxon>
        <taxon>Discoba</taxon>
        <taxon>Euglenozoa</taxon>
        <taxon>Kinetoplastea</taxon>
        <taxon>Metakinetoplastina</taxon>
        <taxon>Trypanosomatida</taxon>
        <taxon>Trypanosomatidae</taxon>
        <taxon>Trypanosoma</taxon>
        <taxon>Schizotrypanum</taxon>
    </lineage>
</organism>
<dbReference type="VEuPathDB" id="TriTrypDB:Tc_MARK_8492"/>
<dbReference type="PANTHER" id="PTHR13555:SF5">
    <property type="entry name" value="ZINC-FINGER OF A C2HC-TYPE"/>
    <property type="match status" value="1"/>
</dbReference>
<gene>
    <name evidence="2" type="ORF">C4B63_13g113</name>
</gene>
<comment type="caution">
    <text evidence="2">The sequence shown here is derived from an EMBL/GenBank/DDBJ whole genome shotgun (WGS) entry which is preliminary data.</text>
</comment>
<protein>
    <recommendedName>
        <fullName evidence="4">Zinc-finger of a C2HC-type</fullName>
    </recommendedName>
</protein>
<dbReference type="OrthoDB" id="265955at2759"/>
<dbReference type="VEuPathDB" id="TriTrypDB:TcCLB.504203.50"/>
<dbReference type="VEuPathDB" id="TriTrypDB:TCSYLVIO_007478"/>
<evidence type="ECO:0008006" key="4">
    <source>
        <dbReference type="Google" id="ProtNLM"/>
    </source>
</evidence>
<dbReference type="FunFam" id="3.30.160.60:FF:001258">
    <property type="entry name" value="Uncharacterized protein TCIL3000_10_13860"/>
    <property type="match status" value="1"/>
</dbReference>
<feature type="region of interest" description="Disordered" evidence="1">
    <location>
        <begin position="206"/>
        <end position="234"/>
    </location>
</feature>
<dbReference type="VEuPathDB" id="TriTrypDB:TcBrA4_0003680"/>
<dbReference type="VEuPathDB" id="TriTrypDB:TCDM_01196"/>
<feature type="region of interest" description="Disordered" evidence="1">
    <location>
        <begin position="49"/>
        <end position="69"/>
    </location>
</feature>
<dbReference type="VEuPathDB" id="TriTrypDB:TcCL_ESM02067"/>
<dbReference type="VEuPathDB" id="TriTrypDB:TcCLB.503791.20"/>
<feature type="compositionally biased region" description="Low complexity" evidence="1">
    <location>
        <begin position="53"/>
        <end position="64"/>
    </location>
</feature>
<proteinExistence type="predicted"/>
<dbReference type="EMBL" id="PRFA01000013">
    <property type="protein sequence ID" value="PWU98134.1"/>
    <property type="molecule type" value="Genomic_DNA"/>
</dbReference>
<dbReference type="VEuPathDB" id="TriTrypDB:C4B63_13g113"/>
<evidence type="ECO:0000256" key="1">
    <source>
        <dbReference type="SAM" id="MobiDB-lite"/>
    </source>
</evidence>
<evidence type="ECO:0000313" key="3">
    <source>
        <dbReference type="Proteomes" id="UP000246121"/>
    </source>
</evidence>